<feature type="compositionally biased region" description="Basic residues" evidence="1">
    <location>
        <begin position="38"/>
        <end position="52"/>
    </location>
</feature>
<feature type="compositionally biased region" description="Polar residues" evidence="1">
    <location>
        <begin position="106"/>
        <end position="137"/>
    </location>
</feature>
<protein>
    <submittedName>
        <fullName evidence="2">Uncharacterized protein</fullName>
    </submittedName>
</protein>
<feature type="compositionally biased region" description="Polar residues" evidence="1">
    <location>
        <begin position="147"/>
        <end position="175"/>
    </location>
</feature>
<feature type="region of interest" description="Disordered" evidence="1">
    <location>
        <begin position="1"/>
        <end position="254"/>
    </location>
</feature>
<name>A0A2A9NIY2_9AGAR</name>
<evidence type="ECO:0000256" key="1">
    <source>
        <dbReference type="SAM" id="MobiDB-lite"/>
    </source>
</evidence>
<feature type="region of interest" description="Disordered" evidence="1">
    <location>
        <begin position="408"/>
        <end position="566"/>
    </location>
</feature>
<feature type="compositionally biased region" description="Basic residues" evidence="1">
    <location>
        <begin position="507"/>
        <end position="517"/>
    </location>
</feature>
<feature type="compositionally biased region" description="Low complexity" evidence="1">
    <location>
        <begin position="453"/>
        <end position="469"/>
    </location>
</feature>
<feature type="compositionally biased region" description="Polar residues" evidence="1">
    <location>
        <begin position="557"/>
        <end position="566"/>
    </location>
</feature>
<feature type="compositionally biased region" description="Low complexity" evidence="1">
    <location>
        <begin position="94"/>
        <end position="105"/>
    </location>
</feature>
<dbReference type="Proteomes" id="UP000242287">
    <property type="component" value="Unassembled WGS sequence"/>
</dbReference>
<evidence type="ECO:0000313" key="2">
    <source>
        <dbReference type="EMBL" id="PFH50549.1"/>
    </source>
</evidence>
<sequence length="566" mass="59535">MPTSVQSSKTSSSTESSAAWGRSSEPGLAFSDLDKARRGGHNGRGRGARNGRGRGVSRSQGPQNSISAEDTSISYTNGSKSAPSPTPTRKSNKTSTPSPATTTTTNIESYSQTSSCSVPGIVVSSNINTLPSPTTTKSHSKRRRQNTVKNSTSQSNQNQLRSNKNRSANSPTQTRASKDSPPHLAQSKSPNLPSPLHPPEMRTNIDALVQRVRAQAMGNNRPSTPGSHLDWAGDDDDSLPDLDDWGVKTPGPTQECHAMISPIIVDGLTPLPELHSSLPKTLAQDVVNPGVCHQTPSAAEDSVERQADNEPKVSVPTEVASSEREIRTGSSRASSNGTTLPTQVSLHPSLPPKPGRVNGRSHNISRATGGTRRNGSSPVYANVSQSAPKSPSAVIAVTSLDVSKQQASLSQTQKAGDADSEGLTASIHAPSKERKKLEDGRSGEGLEASIHAPNVSPSSNSEPVSEPNPTAVGGHNLGHTRAQTLGRPPFPRPFERFSRSGYATPHARNHLTNHGRTHSSPPTTSNHRPQHSRPVLTGDALSRLAKTIGGSTVPAAKTSSLTTSTD</sequence>
<dbReference type="STRING" id="703135.A0A2A9NIY2"/>
<gene>
    <name evidence="2" type="ORF">AMATHDRAFT_47770</name>
</gene>
<evidence type="ECO:0000313" key="3">
    <source>
        <dbReference type="Proteomes" id="UP000242287"/>
    </source>
</evidence>
<feature type="compositionally biased region" description="Low complexity" evidence="1">
    <location>
        <begin position="1"/>
        <end position="24"/>
    </location>
</feature>
<feature type="compositionally biased region" description="Polar residues" evidence="1">
    <location>
        <begin position="217"/>
        <end position="226"/>
    </location>
</feature>
<feature type="compositionally biased region" description="Basic and acidic residues" evidence="1">
    <location>
        <begin position="302"/>
        <end position="311"/>
    </location>
</feature>
<feature type="compositionally biased region" description="Polar residues" evidence="1">
    <location>
        <begin position="328"/>
        <end position="346"/>
    </location>
</feature>
<feature type="compositionally biased region" description="Polar residues" evidence="1">
    <location>
        <begin position="518"/>
        <end position="527"/>
    </location>
</feature>
<dbReference type="EMBL" id="KZ302001">
    <property type="protein sequence ID" value="PFH50549.1"/>
    <property type="molecule type" value="Genomic_DNA"/>
</dbReference>
<feature type="region of interest" description="Disordered" evidence="1">
    <location>
        <begin position="291"/>
        <end position="389"/>
    </location>
</feature>
<feature type="compositionally biased region" description="Polar residues" evidence="1">
    <location>
        <begin position="360"/>
        <end position="389"/>
    </location>
</feature>
<feature type="compositionally biased region" description="Acidic residues" evidence="1">
    <location>
        <begin position="232"/>
        <end position="244"/>
    </location>
</feature>
<keyword evidence="3" id="KW-1185">Reference proteome</keyword>
<organism evidence="2 3">
    <name type="scientific">Amanita thiersii Skay4041</name>
    <dbReference type="NCBI Taxonomy" id="703135"/>
    <lineage>
        <taxon>Eukaryota</taxon>
        <taxon>Fungi</taxon>
        <taxon>Dikarya</taxon>
        <taxon>Basidiomycota</taxon>
        <taxon>Agaricomycotina</taxon>
        <taxon>Agaricomycetes</taxon>
        <taxon>Agaricomycetidae</taxon>
        <taxon>Agaricales</taxon>
        <taxon>Pluteineae</taxon>
        <taxon>Amanitaceae</taxon>
        <taxon>Amanita</taxon>
    </lineage>
</organism>
<dbReference type="AlphaFoldDB" id="A0A2A9NIY2"/>
<proteinExistence type="predicted"/>
<feature type="compositionally biased region" description="Polar residues" evidence="1">
    <location>
        <begin position="57"/>
        <end position="89"/>
    </location>
</feature>
<accession>A0A2A9NIY2</accession>
<dbReference type="OrthoDB" id="3267789at2759"/>
<feature type="compositionally biased region" description="Basic and acidic residues" evidence="1">
    <location>
        <begin position="430"/>
        <end position="444"/>
    </location>
</feature>
<reference evidence="2 3" key="1">
    <citation type="submission" date="2014-02" db="EMBL/GenBank/DDBJ databases">
        <title>Transposable element dynamics among asymbiotic and ectomycorrhizal Amanita fungi.</title>
        <authorList>
            <consortium name="DOE Joint Genome Institute"/>
            <person name="Hess J."/>
            <person name="Skrede I."/>
            <person name="Wolfe B."/>
            <person name="LaButti K."/>
            <person name="Ohm R.A."/>
            <person name="Grigoriev I.V."/>
            <person name="Pringle A."/>
        </authorList>
    </citation>
    <scope>NUCLEOTIDE SEQUENCE [LARGE SCALE GENOMIC DNA]</scope>
    <source>
        <strain evidence="2 3">SKay4041</strain>
    </source>
</reference>